<dbReference type="SUPFAM" id="SSF56519">
    <property type="entry name" value="Penicillin binding protein dimerisation domain"/>
    <property type="match status" value="1"/>
</dbReference>
<dbReference type="PANTHER" id="PTHR30627:SF1">
    <property type="entry name" value="PEPTIDOGLYCAN D,D-TRANSPEPTIDASE FTSI"/>
    <property type="match status" value="1"/>
</dbReference>
<keyword evidence="2" id="KW-0645">Protease</keyword>
<comment type="caution">
    <text evidence="7">The sequence shown here is derived from an EMBL/GenBank/DDBJ whole genome shotgun (WGS) entry which is preliminary data.</text>
</comment>
<dbReference type="OrthoDB" id="9789078at2"/>
<dbReference type="GO" id="GO:0008658">
    <property type="term" value="F:penicillin binding"/>
    <property type="evidence" value="ECO:0007669"/>
    <property type="project" value="InterPro"/>
</dbReference>
<sequence length="600" mass="67695">MSSSRPPLSDIQKGTSFFLLVLFIFILALSFLIALYFTISEKKRSLNPQSSKKDFSVRGTIYSSDGFSMASSEKLYKVSIIPQNIAPEKKELFVNLFSIYSNIPKETIEEKLKNKGYTTLSYHITPIQASSLRVLNSKLNAYQVFQEFEENAKVYQKMGISIEVSGYSRQYPYGTIMEPLIGYTRKIHQEKITRVEGIKGSENFAQNYLNGKRDGEIEGNRDIGFNIIRNKDSKEIQKQDGLDVVLTLPLKLQKKMEAILDAHKQRLQAKEIIAGVMESSTGKILSLATSNRFDPKNIKKEDYPSLNITAIETSFEPGSIIKPIIYAILMQKKMIDPQKNIDLNNGVYKIGRHTIRDDHPLKNATPPQILIKSSNIGMIKLTQDLNSQEFLDALKEYGFGTQTQIDLPYEAQGVLPDITKLRGSYKASVSYGYGFRATFIQLLRAYATFNNGGKLITPRTIDYLKNSQDEHFKPKTPPPYPIISEQTSHEMKILLEEIVKKGTGKKANVEGVVMGGKTGTARIFINGKYTKRYNSSFFGFADDEKKAYTIGIVVLDPNVQEGYYGSQTAAPIFKEIIELLLKEKYLSKENINPLDKGIVN</sequence>
<dbReference type="GO" id="GO:0004180">
    <property type="term" value="F:carboxypeptidase activity"/>
    <property type="evidence" value="ECO:0007669"/>
    <property type="project" value="UniProtKB-KW"/>
</dbReference>
<evidence type="ECO:0000259" key="5">
    <source>
        <dbReference type="Pfam" id="PF00905"/>
    </source>
</evidence>
<dbReference type="Gene3D" id="3.30.450.330">
    <property type="match status" value="1"/>
</dbReference>
<dbReference type="AlphaFoldDB" id="A0A3D8IVC6"/>
<feature type="transmembrane region" description="Helical" evidence="4">
    <location>
        <begin position="16"/>
        <end position="39"/>
    </location>
</feature>
<keyword evidence="4" id="KW-1133">Transmembrane helix</keyword>
<evidence type="ECO:0000256" key="2">
    <source>
        <dbReference type="ARBA" id="ARBA00022645"/>
    </source>
</evidence>
<keyword evidence="8" id="KW-1185">Reference proteome</keyword>
<feature type="domain" description="Penicillin-binding protein dimerisation" evidence="6">
    <location>
        <begin position="57"/>
        <end position="217"/>
    </location>
</feature>
<evidence type="ECO:0000256" key="4">
    <source>
        <dbReference type="SAM" id="Phobius"/>
    </source>
</evidence>
<reference evidence="7 8" key="1">
    <citation type="submission" date="2018-04" db="EMBL/GenBank/DDBJ databases">
        <title>Novel Campyloabacter and Helicobacter Species and Strains.</title>
        <authorList>
            <person name="Mannion A.J."/>
            <person name="Shen Z."/>
            <person name="Fox J.G."/>
        </authorList>
    </citation>
    <scope>NUCLEOTIDE SEQUENCE [LARGE SCALE GENOMIC DNA]</scope>
    <source>
        <strain evidence="7 8">ATCC 700242</strain>
    </source>
</reference>
<evidence type="ECO:0000313" key="8">
    <source>
        <dbReference type="Proteomes" id="UP000257067"/>
    </source>
</evidence>
<keyword evidence="2" id="KW-0378">Hydrolase</keyword>
<keyword evidence="2" id="KW-0121">Carboxypeptidase</keyword>
<evidence type="ECO:0000313" key="7">
    <source>
        <dbReference type="EMBL" id="RDU69227.1"/>
    </source>
</evidence>
<dbReference type="Gene3D" id="3.90.1310.10">
    <property type="entry name" value="Penicillin-binding protein 2a (Domain 2)"/>
    <property type="match status" value="1"/>
</dbReference>
<comment type="subcellular location">
    <subcellularLocation>
        <location evidence="1">Membrane</location>
    </subcellularLocation>
</comment>
<dbReference type="Pfam" id="PF00905">
    <property type="entry name" value="Transpeptidase"/>
    <property type="match status" value="1"/>
</dbReference>
<dbReference type="GO" id="GO:0071555">
    <property type="term" value="P:cell wall organization"/>
    <property type="evidence" value="ECO:0007669"/>
    <property type="project" value="TreeGrafter"/>
</dbReference>
<dbReference type="GO" id="GO:0005886">
    <property type="term" value="C:plasma membrane"/>
    <property type="evidence" value="ECO:0007669"/>
    <property type="project" value="TreeGrafter"/>
</dbReference>
<dbReference type="InterPro" id="IPR005311">
    <property type="entry name" value="PBP_dimer"/>
</dbReference>
<dbReference type="InterPro" id="IPR012338">
    <property type="entry name" value="Beta-lactam/transpept-like"/>
</dbReference>
<accession>A0A3D8IVC6</accession>
<evidence type="ECO:0000259" key="6">
    <source>
        <dbReference type="Pfam" id="PF03717"/>
    </source>
</evidence>
<dbReference type="InterPro" id="IPR050515">
    <property type="entry name" value="Beta-lactam/transpept"/>
</dbReference>
<evidence type="ECO:0000256" key="3">
    <source>
        <dbReference type="ARBA" id="ARBA00023136"/>
    </source>
</evidence>
<organism evidence="7 8">
    <name type="scientific">Helicobacter cholecystus</name>
    <dbReference type="NCBI Taxonomy" id="45498"/>
    <lineage>
        <taxon>Bacteria</taxon>
        <taxon>Pseudomonadati</taxon>
        <taxon>Campylobacterota</taxon>
        <taxon>Epsilonproteobacteria</taxon>
        <taxon>Campylobacterales</taxon>
        <taxon>Helicobacteraceae</taxon>
        <taxon>Helicobacter</taxon>
    </lineage>
</organism>
<name>A0A3D8IVC6_9HELI</name>
<dbReference type="EMBL" id="NXLU01000003">
    <property type="protein sequence ID" value="RDU69227.1"/>
    <property type="molecule type" value="Genomic_DNA"/>
</dbReference>
<dbReference type="SUPFAM" id="SSF56601">
    <property type="entry name" value="beta-lactamase/transpeptidase-like"/>
    <property type="match status" value="1"/>
</dbReference>
<dbReference type="Gene3D" id="3.40.710.10">
    <property type="entry name" value="DD-peptidase/beta-lactamase superfamily"/>
    <property type="match status" value="1"/>
</dbReference>
<proteinExistence type="predicted"/>
<dbReference type="InterPro" id="IPR036138">
    <property type="entry name" value="PBP_dimer_sf"/>
</dbReference>
<evidence type="ECO:0000256" key="1">
    <source>
        <dbReference type="ARBA" id="ARBA00004370"/>
    </source>
</evidence>
<keyword evidence="3 4" id="KW-0472">Membrane</keyword>
<gene>
    <name evidence="7" type="ORF">CQA62_03550</name>
</gene>
<keyword evidence="4" id="KW-0812">Transmembrane</keyword>
<feature type="domain" description="Penicillin-binding protein transpeptidase" evidence="5">
    <location>
        <begin position="273"/>
        <end position="578"/>
    </location>
</feature>
<protein>
    <submittedName>
        <fullName evidence="7">Penicillin-binding protein 2</fullName>
    </submittedName>
</protein>
<dbReference type="PANTHER" id="PTHR30627">
    <property type="entry name" value="PEPTIDOGLYCAN D,D-TRANSPEPTIDASE"/>
    <property type="match status" value="1"/>
</dbReference>
<dbReference type="Pfam" id="PF03717">
    <property type="entry name" value="PBP_dimer"/>
    <property type="match status" value="1"/>
</dbReference>
<dbReference type="InterPro" id="IPR001460">
    <property type="entry name" value="PCN-bd_Tpept"/>
</dbReference>
<dbReference type="RefSeq" id="WP_104725065.1">
    <property type="nucleotide sequence ID" value="NZ_FZNE01000015.1"/>
</dbReference>
<dbReference type="Proteomes" id="UP000257067">
    <property type="component" value="Unassembled WGS sequence"/>
</dbReference>